<dbReference type="CDD" id="cd01298">
    <property type="entry name" value="ATZ_TRZ_like"/>
    <property type="match status" value="1"/>
</dbReference>
<keyword evidence="1 3" id="KW-0378">Hydrolase</keyword>
<organism evidence="3 4">
    <name type="scientific">Brevibacillus nitrificans</name>
    <dbReference type="NCBI Taxonomy" id="651560"/>
    <lineage>
        <taxon>Bacteria</taxon>
        <taxon>Bacillati</taxon>
        <taxon>Bacillota</taxon>
        <taxon>Bacilli</taxon>
        <taxon>Bacillales</taxon>
        <taxon>Paenibacillaceae</taxon>
        <taxon>Brevibacillus</taxon>
    </lineage>
</organism>
<protein>
    <submittedName>
        <fullName evidence="3">Amidohydrolase</fullName>
    </submittedName>
</protein>
<reference evidence="3 4" key="1">
    <citation type="submission" date="2018-10" db="EMBL/GenBank/DDBJ databases">
        <title>Phylogenomics of Brevibacillus.</title>
        <authorList>
            <person name="Dunlap C."/>
        </authorList>
    </citation>
    <scope>NUCLEOTIDE SEQUENCE [LARGE SCALE GENOMIC DNA]</scope>
    <source>
        <strain evidence="3 4">JCM 15774</strain>
    </source>
</reference>
<proteinExistence type="predicted"/>
<dbReference type="GO" id="GO:0016810">
    <property type="term" value="F:hydrolase activity, acting on carbon-nitrogen (but not peptide) bonds"/>
    <property type="evidence" value="ECO:0007669"/>
    <property type="project" value="InterPro"/>
</dbReference>
<dbReference type="PANTHER" id="PTHR43794:SF11">
    <property type="entry name" value="AMIDOHYDROLASE-RELATED DOMAIN-CONTAINING PROTEIN"/>
    <property type="match status" value="1"/>
</dbReference>
<dbReference type="Proteomes" id="UP000269573">
    <property type="component" value="Unassembled WGS sequence"/>
</dbReference>
<dbReference type="InterPro" id="IPR011059">
    <property type="entry name" value="Metal-dep_hydrolase_composite"/>
</dbReference>
<dbReference type="InterPro" id="IPR032466">
    <property type="entry name" value="Metal_Hydrolase"/>
</dbReference>
<gene>
    <name evidence="3" type="ORF">EDM59_13135</name>
</gene>
<dbReference type="Gene3D" id="3.20.20.140">
    <property type="entry name" value="Metal-dependent hydrolases"/>
    <property type="match status" value="1"/>
</dbReference>
<evidence type="ECO:0000313" key="3">
    <source>
        <dbReference type="EMBL" id="RNB85339.1"/>
    </source>
</evidence>
<dbReference type="InterPro" id="IPR050287">
    <property type="entry name" value="MTA/SAH_deaminase"/>
</dbReference>
<dbReference type="PANTHER" id="PTHR43794">
    <property type="entry name" value="AMINOHYDROLASE SSNA-RELATED"/>
    <property type="match status" value="1"/>
</dbReference>
<feature type="domain" description="Amidohydrolase-related" evidence="2">
    <location>
        <begin position="59"/>
        <end position="414"/>
    </location>
</feature>
<keyword evidence="4" id="KW-1185">Reference proteome</keyword>
<dbReference type="Pfam" id="PF01979">
    <property type="entry name" value="Amidohydro_1"/>
    <property type="match status" value="1"/>
</dbReference>
<dbReference type="EMBL" id="RHHU01000007">
    <property type="protein sequence ID" value="RNB85339.1"/>
    <property type="molecule type" value="Genomic_DNA"/>
</dbReference>
<sequence>MKCDMIIKDCSLLTPEFEVVGSQSIAIADSKIVAIGSYTELKETYEAASVLDGKGKLCMPGLVDAHTHTCQQLLKGRTMDELPMIWSRILVPFEGNMDEQDSYVSAQLSCLEMIKSGTTAFADAGGVHMHKVLEATIESGMRAAITRSSIDIGDFLPDTMKQPMEKILDNNEWLFKQYHGSGDGRIQVWFGIRQVMSCSPELIQAAAQKAREYNTGLHAHLAEHRDEVRYCLEKYKLRPVEYLDSLGALGPNLLTAHNVVYSEQELEILRDREVKIVHCPRANFNSHGFPKTPRMVQMGMSIGIGSDGSSGSNLSLWDEIRVFRSGIHAYWGLPVFDPLVMPANELLKMITVGGAQALQIEKEIGTIEVGKKADVILVNIEQPHIWPTRNLVNTIVESVTSKDVEDVIIDGKLVMKNREMLTLDEERILYESAARMESIAQKAGI</sequence>
<dbReference type="SUPFAM" id="SSF51338">
    <property type="entry name" value="Composite domain of metallo-dependent hydrolases"/>
    <property type="match status" value="1"/>
</dbReference>
<dbReference type="AlphaFoldDB" id="A0A3M8DCK8"/>
<comment type="caution">
    <text evidence="3">The sequence shown here is derived from an EMBL/GenBank/DDBJ whole genome shotgun (WGS) entry which is preliminary data.</text>
</comment>
<evidence type="ECO:0000256" key="1">
    <source>
        <dbReference type="ARBA" id="ARBA00022801"/>
    </source>
</evidence>
<dbReference type="SUPFAM" id="SSF51556">
    <property type="entry name" value="Metallo-dependent hydrolases"/>
    <property type="match status" value="1"/>
</dbReference>
<evidence type="ECO:0000313" key="4">
    <source>
        <dbReference type="Proteomes" id="UP000269573"/>
    </source>
</evidence>
<dbReference type="Gene3D" id="2.30.40.10">
    <property type="entry name" value="Urease, subunit C, domain 1"/>
    <property type="match status" value="1"/>
</dbReference>
<dbReference type="InterPro" id="IPR006680">
    <property type="entry name" value="Amidohydro-rel"/>
</dbReference>
<dbReference type="RefSeq" id="WP_122924004.1">
    <property type="nucleotide sequence ID" value="NZ_RHHU01000007.1"/>
</dbReference>
<evidence type="ECO:0000259" key="2">
    <source>
        <dbReference type="Pfam" id="PF01979"/>
    </source>
</evidence>
<accession>A0A3M8DCK8</accession>
<name>A0A3M8DCK8_9BACL</name>